<sequence>MDKTDVSLCLQNGLSQFLAKKREAGMLLFQEKDLLVTTADTPDSPPYPSPCSAYSMIRQGNTILDP</sequence>
<accession>A0ABT3N4N4</accession>
<evidence type="ECO:0000313" key="1">
    <source>
        <dbReference type="EMBL" id="MCW7752420.1"/>
    </source>
</evidence>
<evidence type="ECO:0000313" key="2">
    <source>
        <dbReference type="Proteomes" id="UP001209681"/>
    </source>
</evidence>
<protein>
    <submittedName>
        <fullName evidence="1">Uncharacterized protein</fullName>
    </submittedName>
</protein>
<comment type="caution">
    <text evidence="1">The sequence shown here is derived from an EMBL/GenBank/DDBJ whole genome shotgun (WGS) entry which is preliminary data.</text>
</comment>
<proteinExistence type="predicted"/>
<name>A0ABT3N4N4_9BACT</name>
<organism evidence="1 2">
    <name type="scientific">Desulfobotulus pelophilus</name>
    <dbReference type="NCBI Taxonomy" id="2823377"/>
    <lineage>
        <taxon>Bacteria</taxon>
        <taxon>Pseudomonadati</taxon>
        <taxon>Thermodesulfobacteriota</taxon>
        <taxon>Desulfobacteria</taxon>
        <taxon>Desulfobacterales</taxon>
        <taxon>Desulfobacteraceae</taxon>
        <taxon>Desulfobotulus</taxon>
    </lineage>
</organism>
<dbReference type="EMBL" id="JAPFPW010000001">
    <property type="protein sequence ID" value="MCW7752420.1"/>
    <property type="molecule type" value="Genomic_DNA"/>
</dbReference>
<dbReference type="Proteomes" id="UP001209681">
    <property type="component" value="Unassembled WGS sequence"/>
</dbReference>
<gene>
    <name evidence="1" type="ORF">OOT00_00280</name>
</gene>
<dbReference type="RefSeq" id="WP_265423292.1">
    <property type="nucleotide sequence ID" value="NZ_JAPFPW010000001.1"/>
</dbReference>
<reference evidence="1 2" key="1">
    <citation type="submission" date="2022-11" db="EMBL/GenBank/DDBJ databases">
        <title>Desulfobotulus tamanensis H1 sp. nov. - anaerobic, alkaliphilic, sulphate reducing bacterium isolated from terrestrial mud volcano.</title>
        <authorList>
            <person name="Frolova A."/>
            <person name="Merkel A.Y."/>
            <person name="Slobodkin A.I."/>
        </authorList>
    </citation>
    <scope>NUCLEOTIDE SEQUENCE [LARGE SCALE GENOMIC DNA]</scope>
    <source>
        <strain evidence="1 2">H1</strain>
    </source>
</reference>
<keyword evidence="2" id="KW-1185">Reference proteome</keyword>